<feature type="coiled-coil region" evidence="1">
    <location>
        <begin position="59"/>
        <end position="86"/>
    </location>
</feature>
<accession>X0SBN2</accession>
<evidence type="ECO:0000259" key="2">
    <source>
        <dbReference type="Pfam" id="PF05157"/>
    </source>
</evidence>
<organism evidence="3">
    <name type="scientific">marine sediment metagenome</name>
    <dbReference type="NCBI Taxonomy" id="412755"/>
    <lineage>
        <taxon>unclassified sequences</taxon>
        <taxon>metagenomes</taxon>
        <taxon>ecological metagenomes</taxon>
    </lineage>
</organism>
<dbReference type="SUPFAM" id="SSF160246">
    <property type="entry name" value="EspE N-terminal domain-like"/>
    <property type="match status" value="1"/>
</dbReference>
<dbReference type="InterPro" id="IPR037257">
    <property type="entry name" value="T2SS_E_N_sf"/>
</dbReference>
<gene>
    <name evidence="3" type="ORF">S01H1_16048</name>
</gene>
<dbReference type="Pfam" id="PF05157">
    <property type="entry name" value="MshEN"/>
    <property type="match status" value="1"/>
</dbReference>
<dbReference type="EMBL" id="BARS01008411">
    <property type="protein sequence ID" value="GAF78434.1"/>
    <property type="molecule type" value="Genomic_DNA"/>
</dbReference>
<evidence type="ECO:0000313" key="3">
    <source>
        <dbReference type="EMBL" id="GAF78434.1"/>
    </source>
</evidence>
<dbReference type="InterPro" id="IPR007831">
    <property type="entry name" value="T2SS_GspE_N"/>
</dbReference>
<evidence type="ECO:0000256" key="1">
    <source>
        <dbReference type="SAM" id="Coils"/>
    </source>
</evidence>
<proteinExistence type="predicted"/>
<name>X0SBN2_9ZZZZ</name>
<comment type="caution">
    <text evidence="3">The sequence shown here is derived from an EMBL/GenBank/DDBJ whole genome shotgun (WGS) entry which is preliminary data.</text>
</comment>
<reference evidence="3" key="1">
    <citation type="journal article" date="2014" name="Front. Microbiol.">
        <title>High frequency of phylogenetically diverse reductive dehalogenase-homologous genes in deep subseafloor sedimentary metagenomes.</title>
        <authorList>
            <person name="Kawai M."/>
            <person name="Futagami T."/>
            <person name="Toyoda A."/>
            <person name="Takaki Y."/>
            <person name="Nishi S."/>
            <person name="Hori S."/>
            <person name="Arai W."/>
            <person name="Tsubouchi T."/>
            <person name="Morono Y."/>
            <person name="Uchiyama I."/>
            <person name="Ito T."/>
            <person name="Fujiyama A."/>
            <person name="Inagaki F."/>
            <person name="Takami H."/>
        </authorList>
    </citation>
    <scope>NUCLEOTIDE SEQUENCE</scope>
    <source>
        <strain evidence="3">Expedition CK06-06</strain>
    </source>
</reference>
<protein>
    <recommendedName>
        <fullName evidence="2">Type II secretion system protein GspE N-terminal domain-containing protein</fullName>
    </recommendedName>
</protein>
<keyword evidence="1" id="KW-0175">Coiled coil</keyword>
<dbReference type="Gene3D" id="3.30.300.160">
    <property type="entry name" value="Type II secretion system, protein E, N-terminal domain"/>
    <property type="match status" value="1"/>
</dbReference>
<sequence length="289" mass="30363">MPPEILARIERAIVLWNREVTAAQDHLTAQLSGARAHLDLLGAMLVPGASAPGAPPGGAPSLEAELEEARRTIESLQAVLAERDRAALATTGHVTELSRTVWQLRGELDDMPQGRSVRAGGRVEDAPDTAAQSSVRIALRALEGDNGNGAKMGDILVDAGLLSPAQLEGALSEQGRPPEQPLGAILLGQGLVSEADVAQVVASQLQMPFMPLTEDTVGPGALPLLDEVFCQWHCCVPLRATDRLVVVAMANPLEALTYDAIQARTGRRVVPVVATPSDIAARIVALYAA</sequence>
<dbReference type="AlphaFoldDB" id="X0SBN2"/>
<feature type="domain" description="Type II secretion system protein GspE N-terminal" evidence="2">
    <location>
        <begin position="205"/>
        <end position="288"/>
    </location>
</feature>